<reference evidence="3" key="1">
    <citation type="submission" date="2019-11" db="EMBL/GenBank/DDBJ databases">
        <title>Leishmania tarentolae CDS.</title>
        <authorList>
            <person name="Goto Y."/>
            <person name="Yamagishi J."/>
        </authorList>
    </citation>
    <scope>NUCLEOTIDE SEQUENCE [LARGE SCALE GENOMIC DNA]</scope>
    <source>
        <strain evidence="3">Parrot Tar II</strain>
    </source>
</reference>
<evidence type="ECO:0000313" key="4">
    <source>
        <dbReference type="Proteomes" id="UP000419144"/>
    </source>
</evidence>
<proteinExistence type="predicted"/>
<dbReference type="PANTHER" id="PTHR24074">
    <property type="entry name" value="CO-CHAPERONE PROTEIN DJLA"/>
    <property type="match status" value="1"/>
</dbReference>
<feature type="compositionally biased region" description="Polar residues" evidence="1">
    <location>
        <begin position="421"/>
        <end position="456"/>
    </location>
</feature>
<dbReference type="OrthoDB" id="10250354at2759"/>
<protein>
    <submittedName>
        <fullName evidence="3">Dnaj domain protein, putative</fullName>
    </submittedName>
</protein>
<dbReference type="AlphaFoldDB" id="A0A640KNF1"/>
<feature type="compositionally biased region" description="Basic and acidic residues" evidence="1">
    <location>
        <begin position="373"/>
        <end position="384"/>
    </location>
</feature>
<feature type="region of interest" description="Disordered" evidence="1">
    <location>
        <begin position="373"/>
        <end position="471"/>
    </location>
</feature>
<feature type="region of interest" description="Disordered" evidence="1">
    <location>
        <begin position="215"/>
        <end position="253"/>
    </location>
</feature>
<accession>A0A640KNF1</accession>
<dbReference type="PROSITE" id="PS50076">
    <property type="entry name" value="DNAJ_2"/>
    <property type="match status" value="1"/>
</dbReference>
<name>A0A640KNF1_LEITA</name>
<feature type="compositionally biased region" description="Basic and acidic residues" evidence="1">
    <location>
        <begin position="235"/>
        <end position="253"/>
    </location>
</feature>
<feature type="compositionally biased region" description="Polar residues" evidence="1">
    <location>
        <begin position="14"/>
        <end position="28"/>
    </location>
</feature>
<feature type="region of interest" description="Disordered" evidence="1">
    <location>
        <begin position="505"/>
        <end position="524"/>
    </location>
</feature>
<evidence type="ECO:0000259" key="2">
    <source>
        <dbReference type="PROSITE" id="PS50076"/>
    </source>
</evidence>
<dbReference type="SUPFAM" id="SSF46565">
    <property type="entry name" value="Chaperone J-domain"/>
    <property type="match status" value="1"/>
</dbReference>
<keyword evidence="4" id="KW-1185">Reference proteome</keyword>
<evidence type="ECO:0000313" key="3">
    <source>
        <dbReference type="EMBL" id="GET90781.1"/>
    </source>
</evidence>
<dbReference type="Proteomes" id="UP000419144">
    <property type="component" value="Unassembled WGS sequence"/>
</dbReference>
<gene>
    <name evidence="3" type="ORF">LtaPh_3018200</name>
</gene>
<evidence type="ECO:0000256" key="1">
    <source>
        <dbReference type="SAM" id="MobiDB-lite"/>
    </source>
</evidence>
<dbReference type="PRINTS" id="PR00625">
    <property type="entry name" value="JDOMAIN"/>
</dbReference>
<feature type="compositionally biased region" description="Polar residues" evidence="1">
    <location>
        <begin position="216"/>
        <end position="232"/>
    </location>
</feature>
<organism evidence="3 4">
    <name type="scientific">Leishmania tarentolae</name>
    <name type="common">Sauroleishmania tarentolae</name>
    <dbReference type="NCBI Taxonomy" id="5689"/>
    <lineage>
        <taxon>Eukaryota</taxon>
        <taxon>Discoba</taxon>
        <taxon>Euglenozoa</taxon>
        <taxon>Kinetoplastea</taxon>
        <taxon>Metakinetoplastina</taxon>
        <taxon>Trypanosomatida</taxon>
        <taxon>Trypanosomatidae</taxon>
        <taxon>Leishmaniinae</taxon>
        <taxon>Leishmania</taxon>
        <taxon>lizard Leishmania</taxon>
    </lineage>
</organism>
<dbReference type="EMBL" id="BLBS01000043">
    <property type="protein sequence ID" value="GET90781.1"/>
    <property type="molecule type" value="Genomic_DNA"/>
</dbReference>
<dbReference type="CDD" id="cd06257">
    <property type="entry name" value="DnaJ"/>
    <property type="match status" value="1"/>
</dbReference>
<feature type="region of interest" description="Disordered" evidence="1">
    <location>
        <begin position="1"/>
        <end position="28"/>
    </location>
</feature>
<comment type="caution">
    <text evidence="3">The sequence shown here is derived from an EMBL/GenBank/DDBJ whole genome shotgun (WGS) entry which is preliminary data.</text>
</comment>
<dbReference type="InterPro" id="IPR050817">
    <property type="entry name" value="DjlA_DnaK_co-chaperone"/>
</dbReference>
<dbReference type="InterPro" id="IPR036869">
    <property type="entry name" value="J_dom_sf"/>
</dbReference>
<sequence>MSSPNPMNAGAAPSNHQSTGGPEASPQSVRSNTLYAVLNVSTTATLEEITAAYRKLALVHHPDRPNGSQAKFQEIQRAYEVLSQKDVRAKYDILLRGKFATRNFKRPPPLESVVQPVYALLADGAFYEFDAASSKLKCSFHYGDGIQFNTDCGSFIGLAGDGFIYWTINGRGFATQLCKAGSTFALSSVRVMYRSNMGLSRMPLKRSYLHSLPTGCPSSSCGGKQAGRSSTGDVRPSERTGSRTDARTPKVSEAERIKRALLRKERSRTLKRRVEMLKEEEAEERDYLQQVLWEKFNSLHTTAETAFWCVLKGTAVPVEMALWMGYKSPEEVMLRSSDVYSSPFLSEQGPLQVHSWVDSLQSDRYSDDEVLRRDCNGNREDNRHRTANGGDVTACQEPGGGDRFSDSPRSMLVSDALPDGDSSSGRPVTATETRSSILHRLSNSAAAVTGASNGTEVTEEKAAGSPSPPPPCPISPVNFSGEASLPETTCAWNVPVTKLQEEEAPLTRLKSSSQPHSGGAYTSAVSGSHISSSLDFSARPAGKTSQVVTEAERGVPMSGSAAACLSRNASGEGVPSLGDGLMAAASAAHASPQKGSLTGTHAAVLGEDRKACLPFLSRRDTTSGVEEATLLRMLASAPQEKPDRGAKEENEVLTNDKNLVKKAKGQARPRWMLPTEAYVRRANLQSENSLNAIPLSSSCDGPSRTYKHLTGDQLFEEERTFMESFSRTRRIL</sequence>
<dbReference type="VEuPathDB" id="TriTrypDB:LtaPh_3018200"/>
<feature type="domain" description="J" evidence="2">
    <location>
        <begin position="33"/>
        <end position="95"/>
    </location>
</feature>
<dbReference type="Gene3D" id="1.10.287.110">
    <property type="entry name" value="DnaJ domain"/>
    <property type="match status" value="1"/>
</dbReference>
<dbReference type="InterPro" id="IPR001623">
    <property type="entry name" value="DnaJ_domain"/>
</dbReference>
<dbReference type="Pfam" id="PF00226">
    <property type="entry name" value="DnaJ"/>
    <property type="match status" value="1"/>
</dbReference>
<dbReference type="SMART" id="SM00271">
    <property type="entry name" value="DnaJ"/>
    <property type="match status" value="1"/>
</dbReference>